<organism evidence="3 4">
    <name type="scientific">Acinetobacter guillouiae NIPH 991</name>
    <dbReference type="NCBI Taxonomy" id="1217656"/>
    <lineage>
        <taxon>Bacteria</taxon>
        <taxon>Pseudomonadati</taxon>
        <taxon>Pseudomonadota</taxon>
        <taxon>Gammaproteobacteria</taxon>
        <taxon>Moraxellales</taxon>
        <taxon>Moraxellaceae</taxon>
        <taxon>Acinetobacter</taxon>
    </lineage>
</organism>
<evidence type="ECO:0000259" key="2">
    <source>
        <dbReference type="Pfam" id="PF20455"/>
    </source>
</evidence>
<sequence length="333" mass="39278">MMKSKIKEHSFGYDVFKENIPFSRLDEGDVLLSPYDEFKRNHNWSFLRMNNNYIELIDQSYARLGKGISLLVLCSPILFLIFYILYLYFSLGGSSKESISFSIFVVISGLIIFFLPLYAFLDPFFKYDYNKAVCKPILFNRKTGKVFFYLTEAEYIERDWKDVVYVMGNSFGLSGAPLRELRAHIVEDGLLKHTFVIGFPMMGIFRTQGLWSFICHFMHKGPAELYPKPNPMYGTIDPFTQLTFCQQVIGAKESYRDTWKSFRIIYHDNWVPALFSFPFDLGNFIARRILLNIKPLPIWHKEVILKNKMEQQRPEEISFKDNFEFSMFEMKDK</sequence>
<keyword evidence="1" id="KW-0472">Membrane</keyword>
<dbReference type="HOGENOM" id="CLU_840982_0_0_6"/>
<dbReference type="Pfam" id="PF20455">
    <property type="entry name" value="DUF6708"/>
    <property type="match status" value="1"/>
</dbReference>
<evidence type="ECO:0000256" key="1">
    <source>
        <dbReference type="SAM" id="Phobius"/>
    </source>
</evidence>
<dbReference type="PATRIC" id="fig|1217656.3.peg.329"/>
<accession>N8X4R1</accession>
<dbReference type="EMBL" id="APPJ01000001">
    <property type="protein sequence ID" value="ENV19236.1"/>
    <property type="molecule type" value="Genomic_DNA"/>
</dbReference>
<dbReference type="AlphaFoldDB" id="N8X4R1"/>
<dbReference type="InterPro" id="IPR046554">
    <property type="entry name" value="DUF6708"/>
</dbReference>
<keyword evidence="1" id="KW-0812">Transmembrane</keyword>
<protein>
    <recommendedName>
        <fullName evidence="2">DUF6708 domain-containing protein</fullName>
    </recommendedName>
</protein>
<gene>
    <name evidence="3" type="ORF">F964_00334</name>
</gene>
<feature type="transmembrane region" description="Helical" evidence="1">
    <location>
        <begin position="101"/>
        <end position="121"/>
    </location>
</feature>
<keyword evidence="4" id="KW-1185">Reference proteome</keyword>
<reference evidence="3 4" key="1">
    <citation type="submission" date="2013-02" db="EMBL/GenBank/DDBJ databases">
        <title>The Genome Sequence of Acinetobacter guillouiae NIPH 991.</title>
        <authorList>
            <consortium name="The Broad Institute Genome Sequencing Platform"/>
            <consortium name="The Broad Institute Genome Sequencing Center for Infectious Disease"/>
            <person name="Cerqueira G."/>
            <person name="Feldgarden M."/>
            <person name="Courvalin P."/>
            <person name="Perichon B."/>
            <person name="Grillot-Courvalin C."/>
            <person name="Clermont D."/>
            <person name="Rocha E."/>
            <person name="Yoon E.-J."/>
            <person name="Nemec A."/>
            <person name="Walker B."/>
            <person name="Young S.K."/>
            <person name="Zeng Q."/>
            <person name="Gargeya S."/>
            <person name="Fitzgerald M."/>
            <person name="Haas B."/>
            <person name="Abouelleil A."/>
            <person name="Alvarado L."/>
            <person name="Arachchi H.M."/>
            <person name="Berlin A.M."/>
            <person name="Chapman S.B."/>
            <person name="Dewar J."/>
            <person name="Goldberg J."/>
            <person name="Griggs A."/>
            <person name="Gujja S."/>
            <person name="Hansen M."/>
            <person name="Howarth C."/>
            <person name="Imamovic A."/>
            <person name="Larimer J."/>
            <person name="McCowan C."/>
            <person name="Murphy C."/>
            <person name="Neiman D."/>
            <person name="Pearson M."/>
            <person name="Priest M."/>
            <person name="Roberts A."/>
            <person name="Saif S."/>
            <person name="Shea T."/>
            <person name="Sisk P."/>
            <person name="Sykes S."/>
            <person name="Wortman J."/>
            <person name="Nusbaum C."/>
            <person name="Birren B."/>
        </authorList>
    </citation>
    <scope>NUCLEOTIDE SEQUENCE [LARGE SCALE GENOMIC DNA]</scope>
    <source>
        <strain evidence="3 4">NIPH 991</strain>
    </source>
</reference>
<dbReference type="Proteomes" id="UP000013148">
    <property type="component" value="Unassembled WGS sequence"/>
</dbReference>
<evidence type="ECO:0000313" key="3">
    <source>
        <dbReference type="EMBL" id="ENV19236.1"/>
    </source>
</evidence>
<proteinExistence type="predicted"/>
<name>N8X4R1_ACIGI</name>
<feature type="domain" description="DUF6708" evidence="2">
    <location>
        <begin position="123"/>
        <end position="303"/>
    </location>
</feature>
<evidence type="ECO:0000313" key="4">
    <source>
        <dbReference type="Proteomes" id="UP000013148"/>
    </source>
</evidence>
<keyword evidence="1" id="KW-1133">Transmembrane helix</keyword>
<comment type="caution">
    <text evidence="3">The sequence shown here is derived from an EMBL/GenBank/DDBJ whole genome shotgun (WGS) entry which is preliminary data.</text>
</comment>
<feature type="transmembrane region" description="Helical" evidence="1">
    <location>
        <begin position="68"/>
        <end position="89"/>
    </location>
</feature>